<organism evidence="2 3">
    <name type="scientific">Roseateles aquae</name>
    <dbReference type="NCBI Taxonomy" id="3077235"/>
    <lineage>
        <taxon>Bacteria</taxon>
        <taxon>Pseudomonadati</taxon>
        <taxon>Pseudomonadota</taxon>
        <taxon>Betaproteobacteria</taxon>
        <taxon>Burkholderiales</taxon>
        <taxon>Sphaerotilaceae</taxon>
        <taxon>Roseateles</taxon>
    </lineage>
</organism>
<dbReference type="PRINTS" id="PR00598">
    <property type="entry name" value="HTHMARR"/>
</dbReference>
<dbReference type="SUPFAM" id="SSF46785">
    <property type="entry name" value="Winged helix' DNA-binding domain"/>
    <property type="match status" value="1"/>
</dbReference>
<evidence type="ECO:0000259" key="1">
    <source>
        <dbReference type="PROSITE" id="PS50995"/>
    </source>
</evidence>
<dbReference type="Proteomes" id="UP001246372">
    <property type="component" value="Unassembled WGS sequence"/>
</dbReference>
<sequence>MATSCNPTKTQSPTQAGSLLREVARMYTRAQRVVADCCRTTSTQCHLLTELARSGPLPLSELGTRLSLEKSWVSRAVEGMVSRGMVSKEPNPNDARSWLVTLTADGERTVRELNATLDSHAAQLLDALDADERASVERSLLLLLKALREDTAANCCLPPGGVTKESKSCR</sequence>
<protein>
    <submittedName>
        <fullName evidence="2">MarR family transcriptional regulator</fullName>
    </submittedName>
</protein>
<dbReference type="SMART" id="SM00347">
    <property type="entry name" value="HTH_MARR"/>
    <property type="match status" value="1"/>
</dbReference>
<dbReference type="RefSeq" id="WP_315649377.1">
    <property type="nucleotide sequence ID" value="NZ_JAVXZY010000002.1"/>
</dbReference>
<dbReference type="EMBL" id="JAVXZY010000002">
    <property type="protein sequence ID" value="MDT8998876.1"/>
    <property type="molecule type" value="Genomic_DNA"/>
</dbReference>
<reference evidence="2" key="1">
    <citation type="submission" date="2023-09" db="EMBL/GenBank/DDBJ databases">
        <title>Paucibacter sp. APW11 Genome sequencing and assembly.</title>
        <authorList>
            <person name="Kim I."/>
        </authorList>
    </citation>
    <scope>NUCLEOTIDE SEQUENCE</scope>
    <source>
        <strain evidence="2">APW11</strain>
    </source>
</reference>
<evidence type="ECO:0000313" key="2">
    <source>
        <dbReference type="EMBL" id="MDT8998876.1"/>
    </source>
</evidence>
<keyword evidence="3" id="KW-1185">Reference proteome</keyword>
<dbReference type="Pfam" id="PF01047">
    <property type="entry name" value="MarR"/>
    <property type="match status" value="1"/>
</dbReference>
<dbReference type="InterPro" id="IPR036388">
    <property type="entry name" value="WH-like_DNA-bd_sf"/>
</dbReference>
<gene>
    <name evidence="2" type="ORF">RQP53_06305</name>
</gene>
<evidence type="ECO:0000313" key="3">
    <source>
        <dbReference type="Proteomes" id="UP001246372"/>
    </source>
</evidence>
<dbReference type="PANTHER" id="PTHR33164">
    <property type="entry name" value="TRANSCRIPTIONAL REGULATOR, MARR FAMILY"/>
    <property type="match status" value="1"/>
</dbReference>
<feature type="domain" description="HTH marR-type" evidence="1">
    <location>
        <begin position="13"/>
        <end position="145"/>
    </location>
</feature>
<dbReference type="InterPro" id="IPR000835">
    <property type="entry name" value="HTH_MarR-typ"/>
</dbReference>
<dbReference type="PROSITE" id="PS50995">
    <property type="entry name" value="HTH_MARR_2"/>
    <property type="match status" value="1"/>
</dbReference>
<name>A0ABU3PAV2_9BURK</name>
<dbReference type="PANTHER" id="PTHR33164:SF99">
    <property type="entry name" value="MARR FAMILY REGULATORY PROTEIN"/>
    <property type="match status" value="1"/>
</dbReference>
<proteinExistence type="predicted"/>
<dbReference type="InterPro" id="IPR036390">
    <property type="entry name" value="WH_DNA-bd_sf"/>
</dbReference>
<dbReference type="Gene3D" id="1.10.10.10">
    <property type="entry name" value="Winged helix-like DNA-binding domain superfamily/Winged helix DNA-binding domain"/>
    <property type="match status" value="1"/>
</dbReference>
<comment type="caution">
    <text evidence="2">The sequence shown here is derived from an EMBL/GenBank/DDBJ whole genome shotgun (WGS) entry which is preliminary data.</text>
</comment>
<accession>A0ABU3PAV2</accession>
<dbReference type="InterPro" id="IPR039422">
    <property type="entry name" value="MarR/SlyA-like"/>
</dbReference>